<keyword evidence="2 4" id="KW-0238">DNA-binding</keyword>
<feature type="domain" description="HTH tetR-type" evidence="5">
    <location>
        <begin position="18"/>
        <end position="79"/>
    </location>
</feature>
<dbReference type="Pfam" id="PF17939">
    <property type="entry name" value="TetR_C_30"/>
    <property type="match status" value="1"/>
</dbReference>
<dbReference type="SUPFAM" id="SSF46689">
    <property type="entry name" value="Homeodomain-like"/>
    <property type="match status" value="1"/>
</dbReference>
<name>A0A5Q0H731_SACSY</name>
<evidence type="ECO:0000256" key="2">
    <source>
        <dbReference type="ARBA" id="ARBA00023125"/>
    </source>
</evidence>
<evidence type="ECO:0000256" key="3">
    <source>
        <dbReference type="ARBA" id="ARBA00023163"/>
    </source>
</evidence>
<sequence length="228" mass="24685">MSPVVTGTGRSPRAEQVGTTRRQILDTAERLFAERGLYAVSNRQISTAAGQGNNAAVGYHFGTKADLVRAIVRRHTERIEPLRLEAVTAVEGAGDVRGWVDCLVRPFTAHLAALGDPTWFARFAAQVMTDPGFRAVMVEEALATPSLRRVLDGLRRCLPDLPDDVRAERGDMVRDLVVHVCAERERALAEGIAPVRPTWDDAATGLVDAITGLWLAPVSGRARTPAGE</sequence>
<dbReference type="RefSeq" id="WP_153278606.1">
    <property type="nucleotide sequence ID" value="NZ_CP034550.1"/>
</dbReference>
<dbReference type="PANTHER" id="PTHR30055:SF234">
    <property type="entry name" value="HTH-TYPE TRANSCRIPTIONAL REGULATOR BETI"/>
    <property type="match status" value="1"/>
</dbReference>
<dbReference type="InterPro" id="IPR050109">
    <property type="entry name" value="HTH-type_TetR-like_transc_reg"/>
</dbReference>
<accession>A0A5Q0H731</accession>
<proteinExistence type="predicted"/>
<dbReference type="Gene3D" id="1.10.357.10">
    <property type="entry name" value="Tetracycline Repressor, domain 2"/>
    <property type="match status" value="1"/>
</dbReference>
<dbReference type="InterPro" id="IPR041586">
    <property type="entry name" value="PsrA_TetR_C"/>
</dbReference>
<evidence type="ECO:0000256" key="1">
    <source>
        <dbReference type="ARBA" id="ARBA00023015"/>
    </source>
</evidence>
<keyword evidence="1" id="KW-0805">Transcription regulation</keyword>
<keyword evidence="7" id="KW-1185">Reference proteome</keyword>
<evidence type="ECO:0000313" key="7">
    <source>
        <dbReference type="Proteomes" id="UP000325787"/>
    </source>
</evidence>
<dbReference type="Pfam" id="PF00440">
    <property type="entry name" value="TetR_N"/>
    <property type="match status" value="1"/>
</dbReference>
<dbReference type="AlphaFoldDB" id="A0A5Q0H731"/>
<dbReference type="GO" id="GO:0003700">
    <property type="term" value="F:DNA-binding transcription factor activity"/>
    <property type="evidence" value="ECO:0007669"/>
    <property type="project" value="TreeGrafter"/>
</dbReference>
<keyword evidence="3" id="KW-0804">Transcription</keyword>
<dbReference type="GO" id="GO:0000976">
    <property type="term" value="F:transcription cis-regulatory region binding"/>
    <property type="evidence" value="ECO:0007669"/>
    <property type="project" value="TreeGrafter"/>
</dbReference>
<dbReference type="EMBL" id="CP034550">
    <property type="protein sequence ID" value="QFZ21522.1"/>
    <property type="molecule type" value="Genomic_DNA"/>
</dbReference>
<evidence type="ECO:0000256" key="4">
    <source>
        <dbReference type="PROSITE-ProRule" id="PRU00335"/>
    </source>
</evidence>
<feature type="DNA-binding region" description="H-T-H motif" evidence="4">
    <location>
        <begin position="42"/>
        <end position="61"/>
    </location>
</feature>
<organism evidence="6 7">
    <name type="scientific">Saccharothrix syringae</name>
    <name type="common">Nocardiopsis syringae</name>
    <dbReference type="NCBI Taxonomy" id="103733"/>
    <lineage>
        <taxon>Bacteria</taxon>
        <taxon>Bacillati</taxon>
        <taxon>Actinomycetota</taxon>
        <taxon>Actinomycetes</taxon>
        <taxon>Pseudonocardiales</taxon>
        <taxon>Pseudonocardiaceae</taxon>
        <taxon>Saccharothrix</taxon>
    </lineage>
</organism>
<evidence type="ECO:0000313" key="6">
    <source>
        <dbReference type="EMBL" id="QFZ21522.1"/>
    </source>
</evidence>
<dbReference type="PROSITE" id="PS50977">
    <property type="entry name" value="HTH_TETR_2"/>
    <property type="match status" value="1"/>
</dbReference>
<dbReference type="Proteomes" id="UP000325787">
    <property type="component" value="Chromosome"/>
</dbReference>
<dbReference type="InterPro" id="IPR001647">
    <property type="entry name" value="HTH_TetR"/>
</dbReference>
<gene>
    <name evidence="6" type="ORF">EKG83_32705</name>
</gene>
<dbReference type="KEGG" id="ssyi:EKG83_32705"/>
<evidence type="ECO:0000259" key="5">
    <source>
        <dbReference type="PROSITE" id="PS50977"/>
    </source>
</evidence>
<dbReference type="InterPro" id="IPR009057">
    <property type="entry name" value="Homeodomain-like_sf"/>
</dbReference>
<reference evidence="7" key="1">
    <citation type="journal article" date="2021" name="Curr. Microbiol.">
        <title>Complete genome of nocamycin-producing strain Saccharothrix syringae NRRL B-16468 reveals the biosynthetic potential for secondary metabolites.</title>
        <authorList>
            <person name="Mo X."/>
            <person name="Yang S."/>
        </authorList>
    </citation>
    <scope>NUCLEOTIDE SEQUENCE [LARGE SCALE GENOMIC DNA]</scope>
    <source>
        <strain evidence="7">ATCC 51364 / DSM 43886 / JCM 6844 / KCTC 9398 / NBRC 14523 / NRRL B-16468 / INA 2240</strain>
    </source>
</reference>
<dbReference type="PANTHER" id="PTHR30055">
    <property type="entry name" value="HTH-TYPE TRANSCRIPTIONAL REGULATOR RUTR"/>
    <property type="match status" value="1"/>
</dbReference>
<protein>
    <submittedName>
        <fullName evidence="6">TetR/AcrR family transcriptional regulator</fullName>
    </submittedName>
</protein>